<dbReference type="GO" id="GO:0045429">
    <property type="term" value="P:positive regulation of nitric oxide biosynthetic process"/>
    <property type="evidence" value="ECO:0007669"/>
    <property type="project" value="TreeGrafter"/>
</dbReference>
<organism evidence="3">
    <name type="scientific">Oppiella nova</name>
    <dbReference type="NCBI Taxonomy" id="334625"/>
    <lineage>
        <taxon>Eukaryota</taxon>
        <taxon>Metazoa</taxon>
        <taxon>Ecdysozoa</taxon>
        <taxon>Arthropoda</taxon>
        <taxon>Chelicerata</taxon>
        <taxon>Arachnida</taxon>
        <taxon>Acari</taxon>
        <taxon>Acariformes</taxon>
        <taxon>Sarcoptiformes</taxon>
        <taxon>Oribatida</taxon>
        <taxon>Brachypylina</taxon>
        <taxon>Oppioidea</taxon>
        <taxon>Oppiidae</taxon>
        <taxon>Oppiella</taxon>
    </lineage>
</organism>
<gene>
    <name evidence="3" type="ORF">ONB1V03_LOCUS6305</name>
</gene>
<reference evidence="3" key="1">
    <citation type="submission" date="2020-11" db="EMBL/GenBank/DDBJ databases">
        <authorList>
            <person name="Tran Van P."/>
        </authorList>
    </citation>
    <scope>NUCLEOTIDE SEQUENCE</scope>
</reference>
<keyword evidence="4" id="KW-1185">Reference proteome</keyword>
<dbReference type="Pfam" id="PF19420">
    <property type="entry name" value="DDAH_eukar"/>
    <property type="match status" value="1"/>
</dbReference>
<dbReference type="EMBL" id="CAJPVJ010002788">
    <property type="protein sequence ID" value="CAG2166790.1"/>
    <property type="molecule type" value="Genomic_DNA"/>
</dbReference>
<evidence type="ECO:0000313" key="4">
    <source>
        <dbReference type="Proteomes" id="UP000728032"/>
    </source>
</evidence>
<keyword evidence="2" id="KW-0378">Hydrolase</keyword>
<dbReference type="GO" id="GO:0016403">
    <property type="term" value="F:dimethylargininase activity"/>
    <property type="evidence" value="ECO:0007669"/>
    <property type="project" value="TreeGrafter"/>
</dbReference>
<dbReference type="FunFam" id="3.75.10.10:FF:000004">
    <property type="entry name" value="N(G),N(G)-dimethylarginine dimethylaminohydrolase 1"/>
    <property type="match status" value="1"/>
</dbReference>
<dbReference type="GO" id="GO:0000052">
    <property type="term" value="P:citrulline metabolic process"/>
    <property type="evidence" value="ECO:0007669"/>
    <property type="project" value="TreeGrafter"/>
</dbReference>
<dbReference type="Gene3D" id="3.75.10.10">
    <property type="entry name" value="L-arginine/glycine Amidinotransferase, Chain A"/>
    <property type="match status" value="1"/>
</dbReference>
<sequence>MSSSLGFGRYSHAIVSRIPNSFVKSLGTSSVIAIDEAKREHEEYCKVLRALGLDVIELPADEAFPDSPFVEDTAVVINGVALICKPGHPSRAKEVDTIRAIIKKELKLPVIEIADPKATLDGGDVLFTGREIFVGLSQRTNESGARAVAAAFPEYPVTPIRIPNKLLHLKSCLSMAGSDILCVSSSQEAQEILRRIVREATHRYHTLTVPENTAANTLYINGTLVHRSEFPNCCELFENKIDFNKIGIKIWELSKPVSHLTSLSILVRKARQIHTIV</sequence>
<dbReference type="InterPro" id="IPR033199">
    <property type="entry name" value="DDAH-like"/>
</dbReference>
<name>A0A7R9LVT0_9ACAR</name>
<dbReference type="PANTHER" id="PTHR12737:SF9">
    <property type="entry name" value="DIMETHYLARGININASE"/>
    <property type="match status" value="1"/>
</dbReference>
<dbReference type="Proteomes" id="UP000728032">
    <property type="component" value="Unassembled WGS sequence"/>
</dbReference>
<evidence type="ECO:0000256" key="1">
    <source>
        <dbReference type="ARBA" id="ARBA00008532"/>
    </source>
</evidence>
<dbReference type="SUPFAM" id="SSF55909">
    <property type="entry name" value="Pentein"/>
    <property type="match status" value="1"/>
</dbReference>
<proteinExistence type="inferred from homology"/>
<dbReference type="OrthoDB" id="10016839at2759"/>
<protein>
    <recommendedName>
        <fullName evidence="5">Dimethylargininase</fullName>
    </recommendedName>
</protein>
<accession>A0A7R9LVT0</accession>
<dbReference type="GO" id="GO:0016597">
    <property type="term" value="F:amino acid binding"/>
    <property type="evidence" value="ECO:0007669"/>
    <property type="project" value="TreeGrafter"/>
</dbReference>
<dbReference type="EMBL" id="OC917613">
    <property type="protein sequence ID" value="CAD7647552.1"/>
    <property type="molecule type" value="Genomic_DNA"/>
</dbReference>
<evidence type="ECO:0000256" key="2">
    <source>
        <dbReference type="ARBA" id="ARBA00022801"/>
    </source>
</evidence>
<evidence type="ECO:0008006" key="5">
    <source>
        <dbReference type="Google" id="ProtNLM"/>
    </source>
</evidence>
<dbReference type="PANTHER" id="PTHR12737">
    <property type="entry name" value="DIMETHYLARGININE DIMETHYLAMINOHYDROLASE"/>
    <property type="match status" value="1"/>
</dbReference>
<dbReference type="AlphaFoldDB" id="A0A7R9LVT0"/>
<comment type="similarity">
    <text evidence="1">Belongs to the DDAH family.</text>
</comment>
<evidence type="ECO:0000313" key="3">
    <source>
        <dbReference type="EMBL" id="CAD7647552.1"/>
    </source>
</evidence>
<dbReference type="GO" id="GO:0006525">
    <property type="term" value="P:arginine metabolic process"/>
    <property type="evidence" value="ECO:0007669"/>
    <property type="project" value="TreeGrafter"/>
</dbReference>